<sequence length="317" mass="36444">MSPEPLLEKVPLIQAVMVAFEQETGLHMSFDDFTGWSTGWHEDVPQMKLDWLHLTHSCDFCEFIKSDAHGRKHCIRNKAAVNRLVYHRREGVSGYCHLGLFDMAEPLIFRGWTLGVFYYGSVLVKGKEGASRRRIRRHCTRFGIDPETYLKELGGISMIEPSSIPRHRETLKTVVRLAEYFCEAAGVRPDLYRRRSQRFPYDDPESSPYVVKEAMHFITSHIDEPLIVKDLAAHLRCHPDFLSRKFKQHTGTDLSVYIQHTRIERAKLLLENPKIDIGMAADQAGFSDRVHFSKVFRRVTGMTPGQYQKEALGKAPA</sequence>
<dbReference type="InterPro" id="IPR009057">
    <property type="entry name" value="Homeodomain-like_sf"/>
</dbReference>
<organism evidence="5 6">
    <name type="scientific">Terrimicrobium sacchariphilum</name>
    <dbReference type="NCBI Taxonomy" id="690879"/>
    <lineage>
        <taxon>Bacteria</taxon>
        <taxon>Pseudomonadati</taxon>
        <taxon>Verrucomicrobiota</taxon>
        <taxon>Terrimicrobiia</taxon>
        <taxon>Terrimicrobiales</taxon>
        <taxon>Terrimicrobiaceae</taxon>
        <taxon>Terrimicrobium</taxon>
    </lineage>
</organism>
<evidence type="ECO:0000313" key="5">
    <source>
        <dbReference type="EMBL" id="GAT31874.1"/>
    </source>
</evidence>
<evidence type="ECO:0000259" key="4">
    <source>
        <dbReference type="PROSITE" id="PS01124"/>
    </source>
</evidence>
<dbReference type="InterPro" id="IPR018771">
    <property type="entry name" value="PocR_dom"/>
</dbReference>
<dbReference type="PROSITE" id="PS01124">
    <property type="entry name" value="HTH_ARAC_FAMILY_2"/>
    <property type="match status" value="1"/>
</dbReference>
<dbReference type="Pfam" id="PF12833">
    <property type="entry name" value="HTH_18"/>
    <property type="match status" value="1"/>
</dbReference>
<keyword evidence="6" id="KW-1185">Reference proteome</keyword>
<dbReference type="InterPro" id="IPR018062">
    <property type="entry name" value="HTH_AraC-typ_CS"/>
</dbReference>
<evidence type="ECO:0000256" key="3">
    <source>
        <dbReference type="ARBA" id="ARBA00023163"/>
    </source>
</evidence>
<protein>
    <submittedName>
        <fullName evidence="5">AraC-type DNA-binding protein</fullName>
    </submittedName>
</protein>
<evidence type="ECO:0000313" key="6">
    <source>
        <dbReference type="Proteomes" id="UP000076023"/>
    </source>
</evidence>
<keyword evidence="1" id="KW-0805">Transcription regulation</keyword>
<dbReference type="GO" id="GO:0043565">
    <property type="term" value="F:sequence-specific DNA binding"/>
    <property type="evidence" value="ECO:0007669"/>
    <property type="project" value="InterPro"/>
</dbReference>
<keyword evidence="2 5" id="KW-0238">DNA-binding</keyword>
<name>A0A146G4C4_TERSA</name>
<dbReference type="Pfam" id="PF10114">
    <property type="entry name" value="PocR"/>
    <property type="match status" value="1"/>
</dbReference>
<dbReference type="SUPFAM" id="SSF46689">
    <property type="entry name" value="Homeodomain-like"/>
    <property type="match status" value="2"/>
</dbReference>
<evidence type="ECO:0000256" key="1">
    <source>
        <dbReference type="ARBA" id="ARBA00023015"/>
    </source>
</evidence>
<feature type="domain" description="HTH araC/xylS-type" evidence="4">
    <location>
        <begin position="212"/>
        <end position="310"/>
    </location>
</feature>
<dbReference type="AlphaFoldDB" id="A0A146G4C4"/>
<dbReference type="PANTHER" id="PTHR43280">
    <property type="entry name" value="ARAC-FAMILY TRANSCRIPTIONAL REGULATOR"/>
    <property type="match status" value="1"/>
</dbReference>
<dbReference type="SMART" id="SM00342">
    <property type="entry name" value="HTH_ARAC"/>
    <property type="match status" value="1"/>
</dbReference>
<accession>A0A146G4C4</accession>
<dbReference type="InParanoid" id="A0A146G4C4"/>
<proteinExistence type="predicted"/>
<dbReference type="InterPro" id="IPR018060">
    <property type="entry name" value="HTH_AraC"/>
</dbReference>
<evidence type="ECO:0000256" key="2">
    <source>
        <dbReference type="ARBA" id="ARBA00023125"/>
    </source>
</evidence>
<dbReference type="STRING" id="690879.TSACC_2268"/>
<dbReference type="Proteomes" id="UP000076023">
    <property type="component" value="Unassembled WGS sequence"/>
</dbReference>
<dbReference type="PANTHER" id="PTHR43280:SF2">
    <property type="entry name" value="HTH-TYPE TRANSCRIPTIONAL REGULATOR EXSA"/>
    <property type="match status" value="1"/>
</dbReference>
<keyword evidence="3" id="KW-0804">Transcription</keyword>
<dbReference type="EMBL" id="BDCO01000002">
    <property type="protein sequence ID" value="GAT31874.1"/>
    <property type="molecule type" value="Genomic_DNA"/>
</dbReference>
<comment type="caution">
    <text evidence="5">The sequence shown here is derived from an EMBL/GenBank/DDBJ whole genome shotgun (WGS) entry which is preliminary data.</text>
</comment>
<dbReference type="Gene3D" id="1.10.10.60">
    <property type="entry name" value="Homeodomain-like"/>
    <property type="match status" value="2"/>
</dbReference>
<dbReference type="GO" id="GO:0003700">
    <property type="term" value="F:DNA-binding transcription factor activity"/>
    <property type="evidence" value="ECO:0007669"/>
    <property type="project" value="InterPro"/>
</dbReference>
<dbReference type="PROSITE" id="PS00041">
    <property type="entry name" value="HTH_ARAC_FAMILY_1"/>
    <property type="match status" value="1"/>
</dbReference>
<gene>
    <name evidence="5" type="ORF">TSACC_2268</name>
</gene>
<reference evidence="6" key="1">
    <citation type="journal article" date="2017" name="Genome Announc.">
        <title>Draft Genome Sequence of Terrimicrobium sacchariphilum NM-5T, a Facultative Anaerobic Soil Bacterium of the Class Spartobacteria.</title>
        <authorList>
            <person name="Qiu Y.L."/>
            <person name="Tourlousse D.M."/>
            <person name="Matsuura N."/>
            <person name="Ohashi A."/>
            <person name="Sekiguchi Y."/>
        </authorList>
    </citation>
    <scope>NUCLEOTIDE SEQUENCE [LARGE SCALE GENOMIC DNA]</scope>
    <source>
        <strain evidence="6">NM-5</strain>
    </source>
</reference>